<accession>A0A2P5DIA2</accession>
<keyword evidence="2" id="KW-1185">Reference proteome</keyword>
<protein>
    <submittedName>
        <fullName evidence="1">Uncharacterized protein</fullName>
    </submittedName>
</protein>
<organism evidence="1 2">
    <name type="scientific">Parasponia andersonii</name>
    <name type="common">Sponia andersonii</name>
    <dbReference type="NCBI Taxonomy" id="3476"/>
    <lineage>
        <taxon>Eukaryota</taxon>
        <taxon>Viridiplantae</taxon>
        <taxon>Streptophyta</taxon>
        <taxon>Embryophyta</taxon>
        <taxon>Tracheophyta</taxon>
        <taxon>Spermatophyta</taxon>
        <taxon>Magnoliopsida</taxon>
        <taxon>eudicotyledons</taxon>
        <taxon>Gunneridae</taxon>
        <taxon>Pentapetalae</taxon>
        <taxon>rosids</taxon>
        <taxon>fabids</taxon>
        <taxon>Rosales</taxon>
        <taxon>Cannabaceae</taxon>
        <taxon>Parasponia</taxon>
    </lineage>
</organism>
<sequence length="61" mass="6928">MDLRRPPQGGIVVNVDSTYRSYMWAIEYRPPNEDTMPLMGGGEIIMLQVSHRVCFGKIMGI</sequence>
<gene>
    <name evidence="1" type="ORF">PanWU01x14_061790</name>
</gene>
<name>A0A2P5DIA2_PARAD</name>
<evidence type="ECO:0000313" key="2">
    <source>
        <dbReference type="Proteomes" id="UP000237105"/>
    </source>
</evidence>
<comment type="caution">
    <text evidence="1">The sequence shown here is derived from an EMBL/GenBank/DDBJ whole genome shotgun (WGS) entry which is preliminary data.</text>
</comment>
<dbReference type="EMBL" id="JXTB01000036">
    <property type="protein sequence ID" value="PON73029.1"/>
    <property type="molecule type" value="Genomic_DNA"/>
</dbReference>
<dbReference type="AlphaFoldDB" id="A0A2P5DIA2"/>
<proteinExistence type="predicted"/>
<dbReference type="Proteomes" id="UP000237105">
    <property type="component" value="Unassembled WGS sequence"/>
</dbReference>
<reference evidence="2" key="1">
    <citation type="submission" date="2016-06" db="EMBL/GenBank/DDBJ databases">
        <title>Parallel loss of symbiosis genes in relatives of nitrogen-fixing non-legume Parasponia.</title>
        <authorList>
            <person name="Van Velzen R."/>
            <person name="Holmer R."/>
            <person name="Bu F."/>
            <person name="Rutten L."/>
            <person name="Van Zeijl A."/>
            <person name="Liu W."/>
            <person name="Santuari L."/>
            <person name="Cao Q."/>
            <person name="Sharma T."/>
            <person name="Shen D."/>
            <person name="Roswanjaya Y."/>
            <person name="Wardhani T."/>
            <person name="Kalhor M.S."/>
            <person name="Jansen J."/>
            <person name="Van den Hoogen J."/>
            <person name="Gungor B."/>
            <person name="Hartog M."/>
            <person name="Hontelez J."/>
            <person name="Verver J."/>
            <person name="Yang W.-C."/>
            <person name="Schijlen E."/>
            <person name="Repin R."/>
            <person name="Schilthuizen M."/>
            <person name="Schranz E."/>
            <person name="Heidstra R."/>
            <person name="Miyata K."/>
            <person name="Fedorova E."/>
            <person name="Kohlen W."/>
            <person name="Bisseling T."/>
            <person name="Smit S."/>
            <person name="Geurts R."/>
        </authorList>
    </citation>
    <scope>NUCLEOTIDE SEQUENCE [LARGE SCALE GENOMIC DNA]</scope>
    <source>
        <strain evidence="2">cv. WU1-14</strain>
    </source>
</reference>
<evidence type="ECO:0000313" key="1">
    <source>
        <dbReference type="EMBL" id="PON73029.1"/>
    </source>
</evidence>